<dbReference type="PANTHER" id="PTHR21180:SF32">
    <property type="entry name" value="ENDONUCLEASE_EXONUCLEASE_PHOSPHATASE FAMILY DOMAIN-CONTAINING PROTEIN 1"/>
    <property type="match status" value="1"/>
</dbReference>
<feature type="transmembrane region" description="Helical" evidence="2">
    <location>
        <begin position="9"/>
        <end position="28"/>
    </location>
</feature>
<dbReference type="InterPro" id="IPR019554">
    <property type="entry name" value="Soluble_ligand-bd"/>
</dbReference>
<dbReference type="GO" id="GO:0003677">
    <property type="term" value="F:DNA binding"/>
    <property type="evidence" value="ECO:0007669"/>
    <property type="project" value="InterPro"/>
</dbReference>
<dbReference type="PANTHER" id="PTHR21180">
    <property type="entry name" value="ENDONUCLEASE/EXONUCLEASE/PHOSPHATASE FAMILY DOMAIN-CONTAINING PROTEIN 1"/>
    <property type="match status" value="1"/>
</dbReference>
<dbReference type="Gene3D" id="1.10.150.320">
    <property type="entry name" value="Photosystem II 12 kDa extrinsic protein"/>
    <property type="match status" value="1"/>
</dbReference>
<dbReference type="SUPFAM" id="SSF47781">
    <property type="entry name" value="RuvA domain 2-like"/>
    <property type="match status" value="1"/>
</dbReference>
<feature type="region of interest" description="Disordered" evidence="1">
    <location>
        <begin position="141"/>
        <end position="175"/>
    </location>
</feature>
<feature type="domain" description="Helix-hairpin-helix DNA-binding motif class 1" evidence="3">
    <location>
        <begin position="182"/>
        <end position="201"/>
    </location>
</feature>
<dbReference type="eggNOG" id="COG1555">
    <property type="taxonomic scope" value="Bacteria"/>
</dbReference>
<evidence type="ECO:0000256" key="2">
    <source>
        <dbReference type="SAM" id="Phobius"/>
    </source>
</evidence>
<dbReference type="RefSeq" id="WP_016483529.1">
    <property type="nucleotide sequence ID" value="NC_021487.1"/>
</dbReference>
<keyword evidence="5" id="KW-1185">Reference proteome</keyword>
<dbReference type="InterPro" id="IPR010994">
    <property type="entry name" value="RuvA_2-like"/>
</dbReference>
<dbReference type="Pfam" id="PF10531">
    <property type="entry name" value="SLBB"/>
    <property type="match status" value="1"/>
</dbReference>
<evidence type="ECO:0000313" key="5">
    <source>
        <dbReference type="Proteomes" id="UP000014227"/>
    </source>
</evidence>
<dbReference type="EMBL" id="HF951689">
    <property type="protein sequence ID" value="CCW36008.1"/>
    <property type="molecule type" value="Genomic_DNA"/>
</dbReference>
<feature type="compositionally biased region" description="Polar residues" evidence="1">
    <location>
        <begin position="141"/>
        <end position="151"/>
    </location>
</feature>
<dbReference type="GO" id="GO:0015627">
    <property type="term" value="C:type II protein secretion system complex"/>
    <property type="evidence" value="ECO:0007669"/>
    <property type="project" value="TreeGrafter"/>
</dbReference>
<gene>
    <name evidence="4" type="ORF">CCALI_02201</name>
</gene>
<dbReference type="AlphaFoldDB" id="S0EZ64"/>
<dbReference type="GO" id="GO:0015628">
    <property type="term" value="P:protein secretion by the type II secretion system"/>
    <property type="evidence" value="ECO:0007669"/>
    <property type="project" value="TreeGrafter"/>
</dbReference>
<feature type="region of interest" description="Disordered" evidence="1">
    <location>
        <begin position="41"/>
        <end position="61"/>
    </location>
</feature>
<dbReference type="Pfam" id="PF12836">
    <property type="entry name" value="HHH_3"/>
    <property type="match status" value="1"/>
</dbReference>
<feature type="compositionally biased region" description="Polar residues" evidence="1">
    <location>
        <begin position="47"/>
        <end position="57"/>
    </location>
</feature>
<name>S0EZ64_CHTCT</name>
<evidence type="ECO:0000256" key="1">
    <source>
        <dbReference type="SAM" id="MobiDB-lite"/>
    </source>
</evidence>
<protein>
    <submittedName>
        <fullName evidence="4">Competence protein ComEA helix-hairpin-helix repeat region</fullName>
    </submittedName>
</protein>
<keyword evidence="2" id="KW-0472">Membrane</keyword>
<dbReference type="KEGG" id="ccz:CCALI_02201"/>
<dbReference type="PATRIC" id="fig|1303518.3.peg.2286"/>
<dbReference type="InterPro" id="IPR051675">
    <property type="entry name" value="Endo/Exo/Phosphatase_dom_1"/>
</dbReference>
<keyword evidence="2" id="KW-0812">Transmembrane</keyword>
<evidence type="ECO:0000259" key="3">
    <source>
        <dbReference type="SMART" id="SM00278"/>
    </source>
</evidence>
<dbReference type="GO" id="GO:0006281">
    <property type="term" value="P:DNA repair"/>
    <property type="evidence" value="ECO:0007669"/>
    <property type="project" value="InterPro"/>
</dbReference>
<accession>S0EZ64</accession>
<dbReference type="Proteomes" id="UP000014227">
    <property type="component" value="Chromosome I"/>
</dbReference>
<organism evidence="4 5">
    <name type="scientific">Chthonomonas calidirosea (strain DSM 23976 / ICMP 18418 / T49)</name>
    <dbReference type="NCBI Taxonomy" id="1303518"/>
    <lineage>
        <taxon>Bacteria</taxon>
        <taxon>Bacillati</taxon>
        <taxon>Armatimonadota</taxon>
        <taxon>Chthonomonadia</taxon>
        <taxon>Chthonomonadales</taxon>
        <taxon>Chthonomonadaceae</taxon>
        <taxon>Chthonomonas</taxon>
    </lineage>
</organism>
<keyword evidence="2" id="KW-1133">Transmembrane helix</keyword>
<sequence length="235" mass="24731">METITRRQWIGIGLLLAMLAFGVAWFSVRELHPEANRLSIQGMPSRVGSSPTPSTENPLGAPTASPGRIAVHVAGAVKHPGVYYLPIGARNLDALKAAGGPTAQANTDAVNLAAYAQDASQLYIPTKAALGTGTSFDANAQGASETVSNETGGHSHGHRGGRANKLRSPSEGQVGLNTADAEELERVPGIGPSLAARILAFRQQNGPFQRLEDLMQVSGIGPKKFAKMRPFLRLH</sequence>
<dbReference type="OrthoDB" id="9790239at2"/>
<feature type="domain" description="Helix-hairpin-helix DNA-binding motif class 1" evidence="3">
    <location>
        <begin position="212"/>
        <end position="231"/>
    </location>
</feature>
<evidence type="ECO:0000313" key="4">
    <source>
        <dbReference type="EMBL" id="CCW36008.1"/>
    </source>
</evidence>
<feature type="compositionally biased region" description="Basic residues" evidence="1">
    <location>
        <begin position="155"/>
        <end position="165"/>
    </location>
</feature>
<dbReference type="NCBIfam" id="TIGR00426">
    <property type="entry name" value="competence protein ComEA helix-hairpin-helix repeat region"/>
    <property type="match status" value="1"/>
</dbReference>
<dbReference type="InterPro" id="IPR004509">
    <property type="entry name" value="Competence_ComEA_HhH"/>
</dbReference>
<proteinExistence type="predicted"/>
<dbReference type="Gene3D" id="3.10.560.10">
    <property type="entry name" value="Outer membrane lipoprotein wza domain like"/>
    <property type="match status" value="1"/>
</dbReference>
<dbReference type="InParanoid" id="S0EZ64"/>
<dbReference type="FunCoup" id="S0EZ64">
    <property type="interactions" value="14"/>
</dbReference>
<dbReference type="STRING" id="454171.CP488_01892"/>
<dbReference type="SMART" id="SM00278">
    <property type="entry name" value="HhH1"/>
    <property type="match status" value="2"/>
</dbReference>
<reference evidence="5" key="1">
    <citation type="submission" date="2013-03" db="EMBL/GenBank/DDBJ databases">
        <title>Genome sequence of Chthonomonas calidirosea, the first sequenced genome from the Armatimonadetes phylum (formally candidate division OP10).</title>
        <authorList>
            <person name="Lee K.C.Y."/>
            <person name="Morgan X.C."/>
            <person name="Dunfield P.F."/>
            <person name="Tamas I."/>
            <person name="Houghton K.M."/>
            <person name="Vyssotski M."/>
            <person name="Ryan J.L.J."/>
            <person name="Lagutin K."/>
            <person name="McDonald I.R."/>
            <person name="Stott M.B."/>
        </authorList>
    </citation>
    <scope>NUCLEOTIDE SEQUENCE [LARGE SCALE GENOMIC DNA]</scope>
    <source>
        <strain evidence="5">DSM 23976 / ICMP 18418 / T49</strain>
    </source>
</reference>
<dbReference type="HOGENOM" id="CLU_052011_1_0_0"/>
<dbReference type="InterPro" id="IPR003583">
    <property type="entry name" value="Hlx-hairpin-Hlx_DNA-bd_motif"/>
</dbReference>